<dbReference type="InterPro" id="IPR038501">
    <property type="entry name" value="Spore_GerAC_C_sf"/>
</dbReference>
<accession>A0ABY1M1K0</accession>
<dbReference type="Pfam" id="PF05504">
    <property type="entry name" value="Spore_GerAC"/>
    <property type="match status" value="1"/>
</dbReference>
<dbReference type="Gene3D" id="3.30.300.210">
    <property type="entry name" value="Nutrient germinant receptor protein C, domain 3"/>
    <property type="match status" value="1"/>
</dbReference>
<feature type="domain" description="Spore germination protein N-terminal" evidence="9">
    <location>
        <begin position="19"/>
        <end position="193"/>
    </location>
</feature>
<evidence type="ECO:0000256" key="4">
    <source>
        <dbReference type="ARBA" id="ARBA00022729"/>
    </source>
</evidence>
<evidence type="ECO:0000313" key="11">
    <source>
        <dbReference type="Proteomes" id="UP000192939"/>
    </source>
</evidence>
<keyword evidence="6" id="KW-0564">Palmitate</keyword>
<dbReference type="Proteomes" id="UP000192939">
    <property type="component" value="Unassembled WGS sequence"/>
</dbReference>
<evidence type="ECO:0000259" key="8">
    <source>
        <dbReference type="Pfam" id="PF05504"/>
    </source>
</evidence>
<organism evidence="10 11">
    <name type="scientific">Paenibacillus barengoltzii J12</name>
    <dbReference type="NCBI Taxonomy" id="935846"/>
    <lineage>
        <taxon>Bacteria</taxon>
        <taxon>Bacillati</taxon>
        <taxon>Bacillota</taxon>
        <taxon>Bacilli</taxon>
        <taxon>Bacillales</taxon>
        <taxon>Paenibacillaceae</taxon>
        <taxon>Paenibacillus</taxon>
    </lineage>
</organism>
<comment type="similarity">
    <text evidence="2">Belongs to the GerABKC lipoprotein family.</text>
</comment>
<reference evidence="10 11" key="1">
    <citation type="submission" date="2017-04" db="EMBL/GenBank/DDBJ databases">
        <authorList>
            <person name="Varghese N."/>
            <person name="Submissions S."/>
        </authorList>
    </citation>
    <scope>NUCLEOTIDE SEQUENCE [LARGE SCALE GENOMIC DNA]</scope>
    <source>
        <strain evidence="10 11">J12</strain>
    </source>
</reference>
<evidence type="ECO:0000256" key="5">
    <source>
        <dbReference type="ARBA" id="ARBA00023136"/>
    </source>
</evidence>
<dbReference type="PANTHER" id="PTHR35789">
    <property type="entry name" value="SPORE GERMINATION PROTEIN B3"/>
    <property type="match status" value="1"/>
</dbReference>
<keyword evidence="3" id="KW-0309">Germination</keyword>
<evidence type="ECO:0000256" key="2">
    <source>
        <dbReference type="ARBA" id="ARBA00007886"/>
    </source>
</evidence>
<dbReference type="PANTHER" id="PTHR35789:SF1">
    <property type="entry name" value="SPORE GERMINATION PROTEIN B3"/>
    <property type="match status" value="1"/>
</dbReference>
<feature type="domain" description="Spore germination GerAC-like C-terminal" evidence="8">
    <location>
        <begin position="243"/>
        <end position="372"/>
    </location>
</feature>
<gene>
    <name evidence="10" type="ORF">SAMN02744124_03628</name>
</gene>
<evidence type="ECO:0000256" key="1">
    <source>
        <dbReference type="ARBA" id="ARBA00004635"/>
    </source>
</evidence>
<dbReference type="EMBL" id="FXAE01000048">
    <property type="protein sequence ID" value="SMF54945.1"/>
    <property type="molecule type" value="Genomic_DNA"/>
</dbReference>
<dbReference type="InterPro" id="IPR046953">
    <property type="entry name" value="Spore_GerAC-like_C"/>
</dbReference>
<evidence type="ECO:0000256" key="6">
    <source>
        <dbReference type="ARBA" id="ARBA00023139"/>
    </source>
</evidence>
<keyword evidence="11" id="KW-1185">Reference proteome</keyword>
<evidence type="ECO:0000256" key="3">
    <source>
        <dbReference type="ARBA" id="ARBA00022544"/>
    </source>
</evidence>
<evidence type="ECO:0000313" key="10">
    <source>
        <dbReference type="EMBL" id="SMF54945.1"/>
    </source>
</evidence>
<proteinExistence type="inferred from homology"/>
<keyword evidence="4" id="KW-0732">Signal</keyword>
<sequence length="381" mass="42887">MRVIPVFLALILLLTGCWDMKEAQNINFITALGVDYENGRFVIYAQLLDFSDIAKQEGAVETGHGEVWIGKSEGRTIDEALISLYPASQQRTSWTHVRTIIFSKALLDKHLPEAVNGLIQTRDLRYTPWVFGTDQKLPDILKSISLLNESVLNSALLDPEELFKLYSYVEPLRLIKLMDGVKEPAVTKLLPLVSWTEGVWKGDGEPTPQVKLVGAYAIAQGKNRGLVDSEMLQGARYVKFRRMISFPLPLVLDEGAPVTINIAHRDPDIQIGPGNDPIRVNLNVRAKAYITELAADSGITSARLRAAAAETIEREIRRSFDAAKAKQIDLYNLEEMIYRHDQERWKKLRSQGKPLISIMELDQVHVEVNLIHSSSHKVLKQ</sequence>
<keyword evidence="5" id="KW-0472">Membrane</keyword>
<comment type="caution">
    <text evidence="10">The sequence shown here is derived from an EMBL/GenBank/DDBJ whole genome shotgun (WGS) entry which is preliminary data.</text>
</comment>
<protein>
    <submittedName>
        <fullName evidence="10">Germination protein, Ger(X)C family</fullName>
    </submittedName>
</protein>
<dbReference type="PROSITE" id="PS51257">
    <property type="entry name" value="PROKAR_LIPOPROTEIN"/>
    <property type="match status" value="1"/>
</dbReference>
<name>A0ABY1M1K0_9BACL</name>
<evidence type="ECO:0000256" key="7">
    <source>
        <dbReference type="ARBA" id="ARBA00023288"/>
    </source>
</evidence>
<dbReference type="InterPro" id="IPR057336">
    <property type="entry name" value="GerAC_N"/>
</dbReference>
<keyword evidence="7" id="KW-0449">Lipoprotein</keyword>
<dbReference type="Pfam" id="PF25198">
    <property type="entry name" value="Spore_GerAC_N"/>
    <property type="match status" value="1"/>
</dbReference>
<comment type="subcellular location">
    <subcellularLocation>
        <location evidence="1">Membrane</location>
        <topology evidence="1">Lipid-anchor</topology>
    </subcellularLocation>
</comment>
<evidence type="ECO:0000259" key="9">
    <source>
        <dbReference type="Pfam" id="PF25198"/>
    </source>
</evidence>
<dbReference type="InterPro" id="IPR008844">
    <property type="entry name" value="Spore_GerAC-like"/>
</dbReference>